<dbReference type="Pfam" id="PF13646">
    <property type="entry name" value="HEAT_2"/>
    <property type="match status" value="3"/>
</dbReference>
<dbReference type="RefSeq" id="WP_158949678.1">
    <property type="nucleotide sequence ID" value="NZ_CP046400.1"/>
</dbReference>
<proteinExistence type="predicted"/>
<dbReference type="InterPro" id="IPR011989">
    <property type="entry name" value="ARM-like"/>
</dbReference>
<name>A0A6I6JKB2_9BACT</name>
<evidence type="ECO:0000313" key="3">
    <source>
        <dbReference type="Proteomes" id="UP000428328"/>
    </source>
</evidence>
<dbReference type="InterPro" id="IPR016024">
    <property type="entry name" value="ARM-type_fold"/>
</dbReference>
<sequence length="645" mass="70475">MAQCTEYLALLKSDDKEVVRDSAFRAGEDNCVEAVDALAALLTTNHLGIQEAADSSLRKIGGKETVRAVLPLLRSDEAPVRNLSMDILREVGSQDLPSLIELIHDDDPDIRIFVADILGSSDTALAVQPLCEALLKDPEVNVRYQAAVSLGELGKPEAATCLNKAIEDEEWVQYSVIEALTKIGHSSSVDAMVKALDKASDLVASMIIDALGELGNVKAVTMLLRRMEGSHTALRNKIVKAVVRILGGKSLTLLSAEERERFRQYLLVALEDEDVEIQDAAINGLAYVGGEKASEGILRIAGGLDPDGDHERYGASIDALARIGMTNALEEGVLGEDQDVARAAVQALAQISPDHCDGEHQVCKVLMDAFWQVGLPIQRQIVTVAAERGNIEAKDFFIRILEEHRDGTVLKSAVYMLGERLRLAEVADRIFPLLSHQYDDVKEAALEACIAIDSPEIRDRFKEMAGSEDPMSRLMAVYALGKVGVLENLEHIKHGLKDEIPDIRKVAVESLVTICDVSEEWKPLVISMIGDESKDVRMTVVEIFGQCKAPEFLPYLIGALDDPDDWVKIRAIDALGEYRDEQATARLIELLANPNRFMVLKVIEALGHIGGTAAFRALLDLADSDEYELVSAAENAITALQESQE</sequence>
<dbReference type="AlphaFoldDB" id="A0A6I6JKB2"/>
<gene>
    <name evidence="2" type="ORF">GM415_15260</name>
</gene>
<dbReference type="Proteomes" id="UP000428328">
    <property type="component" value="Chromosome"/>
</dbReference>
<dbReference type="Gene3D" id="1.25.10.10">
    <property type="entry name" value="Leucine-rich Repeat Variant"/>
    <property type="match status" value="5"/>
</dbReference>
<comment type="function">
    <text evidence="1">Catalyzes the hydroxylation of the N(6)-(4-aminobutyl)-L-lysine intermediate produced by deoxyhypusine synthase/DHPS on a critical lysine of the eukaryotic translation initiation factor 5A/eIF-5A. This is the second step of the post-translational modification of that lysine into an unusual amino acid residue named hypusine. Hypusination is unique to mature eIF-5A factor and is essential for its function.</text>
</comment>
<dbReference type="SMART" id="SM00567">
    <property type="entry name" value="EZ_HEAT"/>
    <property type="match status" value="9"/>
</dbReference>
<accession>A0A6I6JKB2</accession>
<protein>
    <submittedName>
        <fullName evidence="2">HEAT repeat domain-containing protein</fullName>
    </submittedName>
</protein>
<evidence type="ECO:0000313" key="2">
    <source>
        <dbReference type="EMBL" id="QGY41418.1"/>
    </source>
</evidence>
<reference evidence="2 3" key="1">
    <citation type="submission" date="2019-11" db="EMBL/GenBank/DDBJ databases">
        <authorList>
            <person name="Zheng R.K."/>
            <person name="Sun C.M."/>
        </authorList>
    </citation>
    <scope>NUCLEOTIDE SEQUENCE [LARGE SCALE GENOMIC DNA]</scope>
    <source>
        <strain evidence="2 3">SRB007</strain>
    </source>
</reference>
<dbReference type="PANTHER" id="PTHR12697:SF5">
    <property type="entry name" value="DEOXYHYPUSINE HYDROXYLASE"/>
    <property type="match status" value="1"/>
</dbReference>
<dbReference type="EMBL" id="CP046400">
    <property type="protein sequence ID" value="QGY41418.1"/>
    <property type="molecule type" value="Genomic_DNA"/>
</dbReference>
<organism evidence="2 3">
    <name type="scientific">Pseudodesulfovibrio cashew</name>
    <dbReference type="NCBI Taxonomy" id="2678688"/>
    <lineage>
        <taxon>Bacteria</taxon>
        <taxon>Pseudomonadati</taxon>
        <taxon>Thermodesulfobacteriota</taxon>
        <taxon>Desulfovibrionia</taxon>
        <taxon>Desulfovibrionales</taxon>
        <taxon>Desulfovibrionaceae</taxon>
    </lineage>
</organism>
<dbReference type="InterPro" id="IPR004155">
    <property type="entry name" value="PBS_lyase_HEAT"/>
</dbReference>
<keyword evidence="3" id="KW-1185">Reference proteome</keyword>
<dbReference type="PANTHER" id="PTHR12697">
    <property type="entry name" value="PBS LYASE HEAT-LIKE PROTEIN"/>
    <property type="match status" value="1"/>
</dbReference>
<dbReference type="KEGG" id="psel:GM415_15260"/>
<dbReference type="SUPFAM" id="SSF48371">
    <property type="entry name" value="ARM repeat"/>
    <property type="match status" value="3"/>
</dbReference>
<dbReference type="InterPro" id="IPR021133">
    <property type="entry name" value="HEAT_type_2"/>
</dbReference>
<dbReference type="GO" id="GO:0016491">
    <property type="term" value="F:oxidoreductase activity"/>
    <property type="evidence" value="ECO:0007669"/>
    <property type="project" value="TreeGrafter"/>
</dbReference>
<dbReference type="PROSITE" id="PS50077">
    <property type="entry name" value="HEAT_REPEAT"/>
    <property type="match status" value="1"/>
</dbReference>
<evidence type="ECO:0000256" key="1">
    <source>
        <dbReference type="ARBA" id="ARBA00045876"/>
    </source>
</evidence>